<comment type="similarity">
    <text evidence="2 8">Belongs to the cytochrome c oxidase subunit 3 family.</text>
</comment>
<dbReference type="PROSITE" id="PS50253">
    <property type="entry name" value="COX3"/>
    <property type="match status" value="1"/>
</dbReference>
<keyword evidence="6 9" id="KW-1133">Transmembrane helix</keyword>
<dbReference type="PANTHER" id="PTHR11403">
    <property type="entry name" value="CYTOCHROME C OXIDASE SUBUNIT III"/>
    <property type="match status" value="1"/>
</dbReference>
<dbReference type="GO" id="GO:0006123">
    <property type="term" value="P:mitochondrial electron transport, cytochrome c to oxygen"/>
    <property type="evidence" value="ECO:0007669"/>
    <property type="project" value="TreeGrafter"/>
</dbReference>
<feature type="transmembrane region" description="Helical" evidence="9">
    <location>
        <begin position="238"/>
        <end position="256"/>
    </location>
</feature>
<keyword evidence="8 11" id="KW-0496">Mitochondrion</keyword>
<dbReference type="CDD" id="cd01665">
    <property type="entry name" value="Cyt_c_Oxidase_III"/>
    <property type="match status" value="1"/>
</dbReference>
<geneLocation type="mitochondrion" evidence="11"/>
<gene>
    <name evidence="11" type="primary">COX3</name>
</gene>
<sequence length="257" mass="30219">MTKFYHPFHMVSNSPWPLIISMETPLLLLGILLYFHMKYPLILLMSLILIISSSYQWWRDVSLEASYIGEYSSFSIYNLKIGVLMFIISEVMFFLSFFWGLFHMKLAPPFMGGALWPPFMVIPFNPVDIPLLNTLILLTSGLTATLAHFFLKMNKKKFMTFIFLSIILGLYFTTLQSWEYFNAKFTITDSVYGSIFFTATGFHGLHVILGSSFLMIILYRSYIFHTNKIYHIGFEASLWYWHFVDVVWLFLFTFLYI</sequence>
<dbReference type="InterPro" id="IPR035973">
    <property type="entry name" value="Cyt_c_oxidase_su3-like_sf"/>
</dbReference>
<feature type="transmembrane region" description="Helical" evidence="9">
    <location>
        <begin position="195"/>
        <end position="218"/>
    </location>
</feature>
<dbReference type="SUPFAM" id="SSF81452">
    <property type="entry name" value="Cytochrome c oxidase subunit III-like"/>
    <property type="match status" value="1"/>
</dbReference>
<reference evidence="11" key="1">
    <citation type="journal article" date="2012" name="BMC Evol. Biol.">
        <title>Pseudoscorpion mitochondria show rearranged genes and genome-wide reductions of RNA gene sizes and inferred structures, yet typical nucleotide composition bias.</title>
        <authorList>
            <person name="Ovchinnikov S."/>
            <person name="Masta S.E."/>
        </authorList>
    </citation>
    <scope>NUCLEOTIDE SEQUENCE</scope>
</reference>
<comment type="function">
    <text evidence="8">Component of the cytochrome c oxidase, the last enzyme in the mitochondrial electron transport chain which drives oxidative phosphorylation. The respiratory chain contains 3 multisubunit complexes succinate dehydrogenase (complex II, CII), ubiquinol-cytochrome c oxidoreductase (cytochrome b-c1 complex, complex III, CIII) and cytochrome c oxidase (complex IV, CIV), that cooperate to transfer electrons derived from NADH and succinate to molecular oxygen, creating an electrochemical gradient over the inner membrane that drives transmembrane transport and the ATP synthase. Cytochrome c oxidase is the component of the respiratory chain that catalyzes the reduction of oxygen to water. Electrons originating from reduced cytochrome c in the intermembrane space (IMS) are transferred via the dinuclear copper A center (CU(A)) of subunit 2 and heme A of subunit 1 to the active site in subunit 1, a binuclear center (BNC) formed by heme A3 and copper B (CU(B)). The BNC reduces molecular oxygen to 2 water molecules using 4 electrons from cytochrome c in the IMS and 4 protons from the mitochondrial matrix.</text>
</comment>
<accession>H9MFI7</accession>
<dbReference type="PANTHER" id="PTHR11403:SF7">
    <property type="entry name" value="CYTOCHROME C OXIDASE SUBUNIT 3"/>
    <property type="match status" value="1"/>
</dbReference>
<evidence type="ECO:0000256" key="7">
    <source>
        <dbReference type="ARBA" id="ARBA00023136"/>
    </source>
</evidence>
<dbReference type="InterPro" id="IPR013833">
    <property type="entry name" value="Cyt_c_oxidase_su3_a-hlx"/>
</dbReference>
<evidence type="ECO:0000256" key="4">
    <source>
        <dbReference type="ARBA" id="ARBA00022692"/>
    </source>
</evidence>
<proteinExistence type="inferred from homology"/>
<evidence type="ECO:0000256" key="8">
    <source>
        <dbReference type="RuleBase" id="RU003375"/>
    </source>
</evidence>
<evidence type="ECO:0000256" key="6">
    <source>
        <dbReference type="ARBA" id="ARBA00022989"/>
    </source>
</evidence>
<dbReference type="EMBL" id="JQ040544">
    <property type="protein sequence ID" value="AEX37732.1"/>
    <property type="molecule type" value="Genomic_DNA"/>
</dbReference>
<evidence type="ECO:0000256" key="5">
    <source>
        <dbReference type="ARBA" id="ARBA00022967"/>
    </source>
</evidence>
<dbReference type="InterPro" id="IPR000298">
    <property type="entry name" value="Cyt_c_oxidase-like_su3"/>
</dbReference>
<evidence type="ECO:0000256" key="1">
    <source>
        <dbReference type="ARBA" id="ARBA00004141"/>
    </source>
</evidence>
<dbReference type="GO" id="GO:0016020">
    <property type="term" value="C:membrane"/>
    <property type="evidence" value="ECO:0007669"/>
    <property type="project" value="UniProtKB-SubCell"/>
</dbReference>
<feature type="domain" description="Heme-copper oxidase subunit III family profile" evidence="10">
    <location>
        <begin position="4"/>
        <end position="257"/>
    </location>
</feature>
<name>H9MFI7_9ARAC</name>
<evidence type="ECO:0000256" key="3">
    <source>
        <dbReference type="ARBA" id="ARBA00015944"/>
    </source>
</evidence>
<comment type="subcellular location">
    <subcellularLocation>
        <location evidence="1">Membrane</location>
        <topology evidence="1">Multi-pass membrane protein</topology>
    </subcellularLocation>
</comment>
<evidence type="ECO:0000256" key="2">
    <source>
        <dbReference type="ARBA" id="ARBA00010581"/>
    </source>
</evidence>
<evidence type="ECO:0000259" key="10">
    <source>
        <dbReference type="PROSITE" id="PS50253"/>
    </source>
</evidence>
<keyword evidence="7 9" id="KW-0472">Membrane</keyword>
<dbReference type="AlphaFoldDB" id="H9MFI7"/>
<feature type="transmembrane region" description="Helical" evidence="9">
    <location>
        <begin position="16"/>
        <end position="34"/>
    </location>
</feature>
<evidence type="ECO:0000313" key="11">
    <source>
        <dbReference type="EMBL" id="AEX37732.1"/>
    </source>
</evidence>
<dbReference type="InterPro" id="IPR024791">
    <property type="entry name" value="Cyt_c/ubiquinol_Oxase_su3"/>
</dbReference>
<keyword evidence="5" id="KW-1278">Translocase</keyword>
<dbReference type="Pfam" id="PF00510">
    <property type="entry name" value="COX3"/>
    <property type="match status" value="1"/>
</dbReference>
<feature type="transmembrane region" description="Helical" evidence="9">
    <location>
        <begin position="78"/>
        <end position="99"/>
    </location>
</feature>
<evidence type="ECO:0000256" key="9">
    <source>
        <dbReference type="SAM" id="Phobius"/>
    </source>
</evidence>
<feature type="transmembrane region" description="Helical" evidence="9">
    <location>
        <begin position="158"/>
        <end position="175"/>
    </location>
</feature>
<protein>
    <recommendedName>
        <fullName evidence="3 8">Cytochrome c oxidase subunit 3</fullName>
    </recommendedName>
</protein>
<organism evidence="11">
    <name type="scientific">Pseudogarypus banksi</name>
    <dbReference type="NCBI Taxonomy" id="1131925"/>
    <lineage>
        <taxon>Eukaryota</taxon>
        <taxon>Metazoa</taxon>
        <taxon>Ecdysozoa</taxon>
        <taxon>Arthropoda</taxon>
        <taxon>Chelicerata</taxon>
        <taxon>Arachnida</taxon>
        <taxon>Pseudoscorpiones</taxon>
        <taxon>Feaelloidea</taxon>
        <taxon>Pseudogarypidae</taxon>
        <taxon>Pseudogarypus</taxon>
    </lineage>
</organism>
<feature type="transmembrane region" description="Helical" evidence="9">
    <location>
        <begin position="131"/>
        <end position="151"/>
    </location>
</feature>
<dbReference type="Gene3D" id="1.20.120.80">
    <property type="entry name" value="Cytochrome c oxidase, subunit III, four-helix bundle"/>
    <property type="match status" value="1"/>
</dbReference>
<dbReference type="InterPro" id="IPR033945">
    <property type="entry name" value="Cyt_c_oxase_su3_dom"/>
</dbReference>
<dbReference type="GO" id="GO:0004129">
    <property type="term" value="F:cytochrome-c oxidase activity"/>
    <property type="evidence" value="ECO:0007669"/>
    <property type="project" value="InterPro"/>
</dbReference>
<keyword evidence="4 8" id="KW-0812">Transmembrane</keyword>
<dbReference type="Gene3D" id="1.10.287.70">
    <property type="match status" value="1"/>
</dbReference>
<dbReference type="GO" id="GO:0005739">
    <property type="term" value="C:mitochondrion"/>
    <property type="evidence" value="ECO:0007669"/>
    <property type="project" value="TreeGrafter"/>
</dbReference>